<reference evidence="4" key="1">
    <citation type="submission" date="2016-11" db="EMBL/GenBank/DDBJ databases">
        <authorList>
            <person name="Varghese N."/>
            <person name="Submissions S."/>
        </authorList>
    </citation>
    <scope>NUCLEOTIDE SEQUENCE [LARGE SCALE GENOMIC DNA]</scope>
    <source>
        <strain evidence="4">DSM 28223</strain>
    </source>
</reference>
<dbReference type="Proteomes" id="UP000184211">
    <property type="component" value="Unassembled WGS sequence"/>
</dbReference>
<evidence type="ECO:0000313" key="3">
    <source>
        <dbReference type="EMBL" id="SHG49291.1"/>
    </source>
</evidence>
<gene>
    <name evidence="3" type="ORF">SAMN04488044_0903</name>
</gene>
<dbReference type="STRING" id="870908.SAMN04488044_0903"/>
<evidence type="ECO:0000256" key="2">
    <source>
        <dbReference type="SAM" id="SignalP"/>
    </source>
</evidence>
<dbReference type="AlphaFoldDB" id="A0A1M5K9A5"/>
<accession>A0A1M5K9A5</accession>
<dbReference type="RefSeq" id="WP_207546190.1">
    <property type="nucleotide sequence ID" value="NZ_FQWM01000001.1"/>
</dbReference>
<proteinExistence type="predicted"/>
<evidence type="ECO:0000313" key="4">
    <source>
        <dbReference type="Proteomes" id="UP000184211"/>
    </source>
</evidence>
<sequence>MKKLLITTTALTFGMTTWAAAQSFAGPIVTDLLSKGYTDIEIETEGSTTVIEATFGDMRYEYVYDTESEDLLETEIEPLSEDDDDDDDDHDEDDDHDGDVDEEDDEDEEDEEEDDEEDDDEDDEDEDDD</sequence>
<feature type="region of interest" description="Disordered" evidence="1">
    <location>
        <begin position="66"/>
        <end position="129"/>
    </location>
</feature>
<evidence type="ECO:0000256" key="1">
    <source>
        <dbReference type="SAM" id="MobiDB-lite"/>
    </source>
</evidence>
<feature type="signal peptide" evidence="2">
    <location>
        <begin position="1"/>
        <end position="19"/>
    </location>
</feature>
<evidence type="ECO:0008006" key="5">
    <source>
        <dbReference type="Google" id="ProtNLM"/>
    </source>
</evidence>
<feature type="chain" id="PRO_5011979609" description="PepSY domain-containing protein" evidence="2">
    <location>
        <begin position="20"/>
        <end position="129"/>
    </location>
</feature>
<dbReference type="EMBL" id="FQWM01000001">
    <property type="protein sequence ID" value="SHG49291.1"/>
    <property type="molecule type" value="Genomic_DNA"/>
</dbReference>
<keyword evidence="2" id="KW-0732">Signal</keyword>
<protein>
    <recommendedName>
        <fullName evidence="5">PepSY domain-containing protein</fullName>
    </recommendedName>
</protein>
<organism evidence="3 4">
    <name type="scientific">Cognatishimia maritima</name>
    <dbReference type="NCBI Taxonomy" id="870908"/>
    <lineage>
        <taxon>Bacteria</taxon>
        <taxon>Pseudomonadati</taxon>
        <taxon>Pseudomonadota</taxon>
        <taxon>Alphaproteobacteria</taxon>
        <taxon>Rhodobacterales</taxon>
        <taxon>Paracoccaceae</taxon>
        <taxon>Cognatishimia</taxon>
    </lineage>
</organism>
<name>A0A1M5K9A5_9RHOB</name>
<keyword evidence="4" id="KW-1185">Reference proteome</keyword>